<comment type="caution">
    <text evidence="1">The sequence shown here is derived from an EMBL/GenBank/DDBJ whole genome shotgun (WGS) entry which is preliminary data.</text>
</comment>
<organism evidence="1">
    <name type="scientific">Ophidiomyces ophidiicola</name>
    <dbReference type="NCBI Taxonomy" id="1387563"/>
    <lineage>
        <taxon>Eukaryota</taxon>
        <taxon>Fungi</taxon>
        <taxon>Dikarya</taxon>
        <taxon>Ascomycota</taxon>
        <taxon>Pezizomycotina</taxon>
        <taxon>Eurotiomycetes</taxon>
        <taxon>Eurotiomycetidae</taxon>
        <taxon>Onygenales</taxon>
        <taxon>Onygenaceae</taxon>
        <taxon>Ophidiomyces</taxon>
    </lineage>
</organism>
<proteinExistence type="predicted"/>
<gene>
    <name evidence="1" type="ORF">LOY88_003588</name>
</gene>
<dbReference type="EMBL" id="JALBCA010000048">
    <property type="protein sequence ID" value="KAI2386392.1"/>
    <property type="molecule type" value="Genomic_DNA"/>
</dbReference>
<name>A0ACB8UVW9_9EURO</name>
<accession>A0ACB8UVW9</accession>
<sequence length="701" mass="77859">MATLHTALESLKPTSIDEIPTDHAELSLYIKDLLVQARLIVESVPEPRLLSSDANPAFISSSNGALKNSAESLENVSCTKNPPALRASSSTPAVDASDIAAWQKEWGKPFNKVENAKDNPMRIPIFKLKSKDGKGTWFARRSVHHGPLPYSIFRDKLRLEIPETMRIMEETGEASNIRGVGSERRLERRVVPKDPASAEAIGSHEDELGAIEVHHLSAHFPGPSSSRDFVTLLISSDRAVDVSQDTDEECSNEEHDASRAFVIISKPCKHPDAPEREGYVRGQYESVEMIRELRTMTMGNQQEGVGDKESPRPVEWTMVTRSDPGGSIPRWMVEKATVPSIVADTKKFMDWATRDQKDTSSPRSSIDSGQYEGHHKTGPESDTPADYRSLNMARSTELTDHQGSDDGWSTPDIMSTRSTGFTTAMFQGLSSTLVSMAPRTLFDFINITADAHQSSDESSTTEKDLGTENVGHRTINDDDSASMSYASVNSHPRDISKEVGFSEAQESKSCLHETVIDGESEPVVPGSAEGSIRSQNEDLVSANCDKEFSKLNGRKAQIIQELEANHEERNKLLTQISHPSTDRGTESKVETNATSHEKQLMTLERKEGKLTSRLQKYDAQQQKIIAKIESKRRKESGKDAKRKLKAEIDTLKKQLSRAKSETDGLRKERSHWLSIVEKLQQENARLETELRKEKGVVDGVN</sequence>
<reference evidence="1" key="1">
    <citation type="journal article" date="2022" name="bioRxiv">
        <title>Population genetic analysis of Ophidiomyces ophidiicola, the causative agent of snake fungal disease, indicates recent introductions to the USA.</title>
        <authorList>
            <person name="Ladner J.T."/>
            <person name="Palmer J.M."/>
            <person name="Ettinger C.L."/>
            <person name="Stajich J.E."/>
            <person name="Farrell T.M."/>
            <person name="Glorioso B.M."/>
            <person name="Lawson B."/>
            <person name="Price S.J."/>
            <person name="Stengle A.G."/>
            <person name="Grear D.A."/>
            <person name="Lorch J.M."/>
        </authorList>
    </citation>
    <scope>NUCLEOTIDE SEQUENCE</scope>
    <source>
        <strain evidence="1">NWHC 24266-5</strain>
    </source>
</reference>
<protein>
    <submittedName>
        <fullName evidence="1">Uncharacterized protein</fullName>
    </submittedName>
</protein>
<evidence type="ECO:0000313" key="1">
    <source>
        <dbReference type="EMBL" id="KAI2386392.1"/>
    </source>
</evidence>